<proteinExistence type="predicted"/>
<accession>A0A8J3I3E8</accession>
<dbReference type="Pfam" id="PF13238">
    <property type="entry name" value="AAA_18"/>
    <property type="match status" value="1"/>
</dbReference>
<name>A0A8J3I3E8_9CHLR</name>
<dbReference type="RefSeq" id="WP_220198548.1">
    <property type="nucleotide sequence ID" value="NZ_BNJF01000005.1"/>
</dbReference>
<organism evidence="1 2">
    <name type="scientific">Ktedonospora formicarum</name>
    <dbReference type="NCBI Taxonomy" id="2778364"/>
    <lineage>
        <taxon>Bacteria</taxon>
        <taxon>Bacillati</taxon>
        <taxon>Chloroflexota</taxon>
        <taxon>Ktedonobacteria</taxon>
        <taxon>Ktedonobacterales</taxon>
        <taxon>Ktedonobacteraceae</taxon>
        <taxon>Ktedonospora</taxon>
    </lineage>
</organism>
<reference evidence="1" key="1">
    <citation type="submission" date="2020-10" db="EMBL/GenBank/DDBJ databases">
        <title>Taxonomic study of unclassified bacteria belonging to the class Ktedonobacteria.</title>
        <authorList>
            <person name="Yabe S."/>
            <person name="Wang C.M."/>
            <person name="Zheng Y."/>
            <person name="Sakai Y."/>
            <person name="Cavaletti L."/>
            <person name="Monciardini P."/>
            <person name="Donadio S."/>
        </authorList>
    </citation>
    <scope>NUCLEOTIDE SEQUENCE</scope>
    <source>
        <strain evidence="1">SOSP1-1</strain>
    </source>
</reference>
<sequence>MFNVCPKCGEYSVEKTIDPAGPFAICPFCHHPHPFLQQPLFIITGSSGAGKTTLTLELVSRLRECVVMESDILWGENQGQGNDDNNVWLRIAKNIGQAGRPVVLCGTALPEQLENSPERRYFSKLHYLALVCDDELLEERLKRRPEWRESGSEEFIQWMVQFNRWLKNHANTTTPPMTLYDTSHPSIGETTQNVMQWIRERLSPTPNS</sequence>
<keyword evidence="1" id="KW-0418">Kinase</keyword>
<protein>
    <submittedName>
        <fullName evidence="1">Nucleoside kinase</fullName>
    </submittedName>
</protein>
<dbReference type="AlphaFoldDB" id="A0A8J3I3E8"/>
<dbReference type="InterPro" id="IPR027417">
    <property type="entry name" value="P-loop_NTPase"/>
</dbReference>
<gene>
    <name evidence="1" type="ORF">KSX_75900</name>
</gene>
<dbReference type="SUPFAM" id="SSF52540">
    <property type="entry name" value="P-loop containing nucleoside triphosphate hydrolases"/>
    <property type="match status" value="1"/>
</dbReference>
<evidence type="ECO:0000313" key="2">
    <source>
        <dbReference type="Proteomes" id="UP000612362"/>
    </source>
</evidence>
<dbReference type="GO" id="GO:0016301">
    <property type="term" value="F:kinase activity"/>
    <property type="evidence" value="ECO:0007669"/>
    <property type="project" value="UniProtKB-KW"/>
</dbReference>
<comment type="caution">
    <text evidence="1">The sequence shown here is derived from an EMBL/GenBank/DDBJ whole genome shotgun (WGS) entry which is preliminary data.</text>
</comment>
<dbReference type="Proteomes" id="UP000612362">
    <property type="component" value="Unassembled WGS sequence"/>
</dbReference>
<dbReference type="EMBL" id="BNJF01000005">
    <property type="protein sequence ID" value="GHO49427.1"/>
    <property type="molecule type" value="Genomic_DNA"/>
</dbReference>
<keyword evidence="2" id="KW-1185">Reference proteome</keyword>
<keyword evidence="1" id="KW-0808">Transferase</keyword>
<evidence type="ECO:0000313" key="1">
    <source>
        <dbReference type="EMBL" id="GHO49427.1"/>
    </source>
</evidence>
<dbReference type="Gene3D" id="3.40.50.300">
    <property type="entry name" value="P-loop containing nucleotide triphosphate hydrolases"/>
    <property type="match status" value="1"/>
</dbReference>